<accession>A0A7W8LRB7</accession>
<comment type="caution">
    <text evidence="1">The sequence shown here is derived from an EMBL/GenBank/DDBJ whole genome shotgun (WGS) entry which is preliminary data.</text>
</comment>
<evidence type="ECO:0000313" key="1">
    <source>
        <dbReference type="EMBL" id="MBB5235490.1"/>
    </source>
</evidence>
<gene>
    <name evidence="1" type="ORF">HNQ09_002947</name>
</gene>
<keyword evidence="2" id="KW-1185">Reference proteome</keyword>
<dbReference type="EMBL" id="JACHFN010000012">
    <property type="protein sequence ID" value="MBB5235490.1"/>
    <property type="molecule type" value="Genomic_DNA"/>
</dbReference>
<dbReference type="RefSeq" id="WP_184030722.1">
    <property type="nucleotide sequence ID" value="NZ_JACHFN010000012.1"/>
</dbReference>
<name>A0A7W8LRB7_9DEIO</name>
<dbReference type="AlphaFoldDB" id="A0A7W8LRB7"/>
<evidence type="ECO:0000313" key="2">
    <source>
        <dbReference type="Proteomes" id="UP000525389"/>
    </source>
</evidence>
<reference evidence="1 2" key="1">
    <citation type="submission" date="2020-08" db="EMBL/GenBank/DDBJ databases">
        <title>Genomic Encyclopedia of Type Strains, Phase IV (KMG-IV): sequencing the most valuable type-strain genomes for metagenomic binning, comparative biology and taxonomic classification.</title>
        <authorList>
            <person name="Goeker M."/>
        </authorList>
    </citation>
    <scope>NUCLEOTIDE SEQUENCE [LARGE SCALE GENOMIC DNA]</scope>
    <source>
        <strain evidence="1 2">DSM 101791</strain>
    </source>
</reference>
<proteinExistence type="predicted"/>
<dbReference type="Proteomes" id="UP000525389">
    <property type="component" value="Unassembled WGS sequence"/>
</dbReference>
<organism evidence="1 2">
    <name type="scientific">Deinococcus budaensis</name>
    <dbReference type="NCBI Taxonomy" id="1665626"/>
    <lineage>
        <taxon>Bacteria</taxon>
        <taxon>Thermotogati</taxon>
        <taxon>Deinococcota</taxon>
        <taxon>Deinococci</taxon>
        <taxon>Deinococcales</taxon>
        <taxon>Deinococcaceae</taxon>
        <taxon>Deinococcus</taxon>
    </lineage>
</organism>
<protein>
    <submittedName>
        <fullName evidence="1">Uncharacterized protein</fullName>
    </submittedName>
</protein>
<sequence length="230" mass="25201">MTKQVTLDAEFLRRALGQDGERADVEVTPGVLPPDFPVTLPDLPGLRVLGGVRSVPPGWTFAYPGVTQTVEPVRFQWRAFLDVPAPQGQVTAALLGHFAGEGWQESQLFQRVFVEAARSEWMGTSREPPRTLGVQARQRGEVTQVELTVADTDSGQVEHLRGRSPHPRLHDHFEAPLPTLTLPEGWRGQMQSGQGGPIRSQTWTLLPSLAPTPGPLALLPHLLPQLEDQG</sequence>